<organism evidence="2 3">
    <name type="scientific">Capsicum annuum</name>
    <name type="common">Capsicum pepper</name>
    <dbReference type="NCBI Taxonomy" id="4072"/>
    <lineage>
        <taxon>Eukaryota</taxon>
        <taxon>Viridiplantae</taxon>
        <taxon>Streptophyta</taxon>
        <taxon>Embryophyta</taxon>
        <taxon>Tracheophyta</taxon>
        <taxon>Spermatophyta</taxon>
        <taxon>Magnoliopsida</taxon>
        <taxon>eudicotyledons</taxon>
        <taxon>Gunneridae</taxon>
        <taxon>Pentapetalae</taxon>
        <taxon>asterids</taxon>
        <taxon>lamiids</taxon>
        <taxon>Solanales</taxon>
        <taxon>Solanaceae</taxon>
        <taxon>Solanoideae</taxon>
        <taxon>Capsiceae</taxon>
        <taxon>Capsicum</taxon>
    </lineage>
</organism>
<reference evidence="2 3" key="2">
    <citation type="journal article" date="2017" name="Genome Biol.">
        <title>New reference genome sequences of hot pepper reveal the massive evolution of plant disease-resistance genes by retroduplication.</title>
        <authorList>
            <person name="Kim S."/>
            <person name="Park J."/>
            <person name="Yeom S.I."/>
            <person name="Kim Y.M."/>
            <person name="Seo E."/>
            <person name="Kim K.T."/>
            <person name="Kim M.S."/>
            <person name="Lee J.M."/>
            <person name="Cheong K."/>
            <person name="Shin H.S."/>
            <person name="Kim S.B."/>
            <person name="Han K."/>
            <person name="Lee J."/>
            <person name="Park M."/>
            <person name="Lee H.A."/>
            <person name="Lee H.Y."/>
            <person name="Lee Y."/>
            <person name="Oh S."/>
            <person name="Lee J.H."/>
            <person name="Choi E."/>
            <person name="Choi E."/>
            <person name="Lee S.E."/>
            <person name="Jeon J."/>
            <person name="Kim H."/>
            <person name="Choi G."/>
            <person name="Song H."/>
            <person name="Lee J."/>
            <person name="Lee S.C."/>
            <person name="Kwon J.K."/>
            <person name="Lee H.Y."/>
            <person name="Koo N."/>
            <person name="Hong Y."/>
            <person name="Kim R.W."/>
            <person name="Kang W.H."/>
            <person name="Huh J.H."/>
            <person name="Kang B.C."/>
            <person name="Yang T.J."/>
            <person name="Lee Y.H."/>
            <person name="Bennetzen J.L."/>
            <person name="Choi D."/>
        </authorList>
    </citation>
    <scope>NUCLEOTIDE SEQUENCE [LARGE SCALE GENOMIC DNA]</scope>
    <source>
        <strain evidence="3">cv. CM334</strain>
    </source>
</reference>
<evidence type="ECO:0000313" key="3">
    <source>
        <dbReference type="Proteomes" id="UP000222542"/>
    </source>
</evidence>
<gene>
    <name evidence="2" type="ORF">T459_25198</name>
</gene>
<evidence type="ECO:0000313" key="2">
    <source>
        <dbReference type="EMBL" id="PHT70094.1"/>
    </source>
</evidence>
<accession>A0A2G2YK28</accession>
<dbReference type="Gramene" id="PHT70094">
    <property type="protein sequence ID" value="PHT70094"/>
    <property type="gene ID" value="T459_25198"/>
</dbReference>
<comment type="caution">
    <text evidence="2">The sequence shown here is derived from an EMBL/GenBank/DDBJ whole genome shotgun (WGS) entry which is preliminary data.</text>
</comment>
<sequence>MLAVVVLKERDCGRFVVAYSEYLRDGLQVPNDGLNARLLYKTDATLLWKYGEAKAQKLYASDIKDPQRPKSNSIAPDEQNVHIE</sequence>
<dbReference type="PANTHER" id="PTHR33022:SF13">
    <property type="entry name" value="UBIQUITIN-LIKE PROTEASE FAMILY PROFILE DOMAIN-CONTAINING PROTEIN"/>
    <property type="match status" value="1"/>
</dbReference>
<name>A0A2G2YK28_CAPAN</name>
<dbReference type="AlphaFoldDB" id="A0A2G2YK28"/>
<proteinExistence type="predicted"/>
<dbReference type="EMBL" id="AYRZ02000010">
    <property type="protein sequence ID" value="PHT70094.1"/>
    <property type="molecule type" value="Genomic_DNA"/>
</dbReference>
<protein>
    <submittedName>
        <fullName evidence="2">Uncharacterized protein</fullName>
    </submittedName>
</protein>
<keyword evidence="3" id="KW-1185">Reference proteome</keyword>
<reference evidence="2 3" key="1">
    <citation type="journal article" date="2014" name="Nat. Genet.">
        <title>Genome sequence of the hot pepper provides insights into the evolution of pungency in Capsicum species.</title>
        <authorList>
            <person name="Kim S."/>
            <person name="Park M."/>
            <person name="Yeom S.I."/>
            <person name="Kim Y.M."/>
            <person name="Lee J.M."/>
            <person name="Lee H.A."/>
            <person name="Seo E."/>
            <person name="Choi J."/>
            <person name="Cheong K."/>
            <person name="Kim K.T."/>
            <person name="Jung K."/>
            <person name="Lee G.W."/>
            <person name="Oh S.K."/>
            <person name="Bae C."/>
            <person name="Kim S.B."/>
            <person name="Lee H.Y."/>
            <person name="Kim S.Y."/>
            <person name="Kim M.S."/>
            <person name="Kang B.C."/>
            <person name="Jo Y.D."/>
            <person name="Yang H.B."/>
            <person name="Jeong H.J."/>
            <person name="Kang W.H."/>
            <person name="Kwon J.K."/>
            <person name="Shin C."/>
            <person name="Lim J.Y."/>
            <person name="Park J.H."/>
            <person name="Huh J.H."/>
            <person name="Kim J.S."/>
            <person name="Kim B.D."/>
            <person name="Cohen O."/>
            <person name="Paran I."/>
            <person name="Suh M.C."/>
            <person name="Lee S.B."/>
            <person name="Kim Y.K."/>
            <person name="Shin Y."/>
            <person name="Noh S.J."/>
            <person name="Park J."/>
            <person name="Seo Y.S."/>
            <person name="Kwon S.Y."/>
            <person name="Kim H.A."/>
            <person name="Park J.M."/>
            <person name="Kim H.J."/>
            <person name="Choi S.B."/>
            <person name="Bosland P.W."/>
            <person name="Reeves G."/>
            <person name="Jo S.H."/>
            <person name="Lee B.W."/>
            <person name="Cho H.T."/>
            <person name="Choi H.S."/>
            <person name="Lee M.S."/>
            <person name="Yu Y."/>
            <person name="Do Choi Y."/>
            <person name="Park B.S."/>
            <person name="van Deynze A."/>
            <person name="Ashrafi H."/>
            <person name="Hill T."/>
            <person name="Kim W.T."/>
            <person name="Pai H.S."/>
            <person name="Ahn H.K."/>
            <person name="Yeam I."/>
            <person name="Giovannoni J.J."/>
            <person name="Rose J.K."/>
            <person name="Sorensen I."/>
            <person name="Lee S.J."/>
            <person name="Kim R.W."/>
            <person name="Choi I.Y."/>
            <person name="Choi B.S."/>
            <person name="Lim J.S."/>
            <person name="Lee Y.H."/>
            <person name="Choi D."/>
        </authorList>
    </citation>
    <scope>NUCLEOTIDE SEQUENCE [LARGE SCALE GENOMIC DNA]</scope>
    <source>
        <strain evidence="3">cv. CM334</strain>
    </source>
</reference>
<evidence type="ECO:0000256" key="1">
    <source>
        <dbReference type="SAM" id="MobiDB-lite"/>
    </source>
</evidence>
<dbReference type="Proteomes" id="UP000222542">
    <property type="component" value="Unassembled WGS sequence"/>
</dbReference>
<dbReference type="PANTHER" id="PTHR33022">
    <property type="entry name" value="DUF1985 DOMAIN-CONTAINING PROTEIN"/>
    <property type="match status" value="1"/>
</dbReference>
<feature type="region of interest" description="Disordered" evidence="1">
    <location>
        <begin position="61"/>
        <end position="84"/>
    </location>
</feature>